<comment type="caution">
    <text evidence="1">The sequence shown here is derived from an EMBL/GenBank/DDBJ whole genome shotgun (WGS) entry which is preliminary data.</text>
</comment>
<dbReference type="Proteomes" id="UP000325333">
    <property type="component" value="Unassembled WGS sequence"/>
</dbReference>
<gene>
    <name evidence="1" type="ORF">FH063_005501</name>
</gene>
<protein>
    <submittedName>
        <fullName evidence="1">Uncharacterized protein</fullName>
    </submittedName>
</protein>
<organism evidence="1 2">
    <name type="scientific">Azospirillum argentinense</name>
    <dbReference type="NCBI Taxonomy" id="2970906"/>
    <lineage>
        <taxon>Bacteria</taxon>
        <taxon>Pseudomonadati</taxon>
        <taxon>Pseudomonadota</taxon>
        <taxon>Alphaproteobacteria</taxon>
        <taxon>Rhodospirillales</taxon>
        <taxon>Azospirillaceae</taxon>
        <taxon>Azospirillum</taxon>
    </lineage>
</organism>
<proteinExistence type="predicted"/>
<evidence type="ECO:0000313" key="1">
    <source>
        <dbReference type="EMBL" id="KAA1055730.1"/>
    </source>
</evidence>
<evidence type="ECO:0000313" key="2">
    <source>
        <dbReference type="Proteomes" id="UP000325333"/>
    </source>
</evidence>
<dbReference type="EMBL" id="VEWN01000006">
    <property type="protein sequence ID" value="KAA1055730.1"/>
    <property type="molecule type" value="Genomic_DNA"/>
</dbReference>
<dbReference type="AlphaFoldDB" id="A0A5B0KW32"/>
<reference evidence="1 2" key="1">
    <citation type="submission" date="2019-07" db="EMBL/GenBank/DDBJ databases">
        <title>Genome sequencing of the stress-tolerant strain Azospirillum brasilense Az19.</title>
        <authorList>
            <person name="Maroniche G.A."/>
            <person name="Garcia J.E."/>
            <person name="Pagnussat L."/>
            <person name="Amenta M."/>
            <person name="Creus C.M."/>
        </authorList>
    </citation>
    <scope>NUCLEOTIDE SEQUENCE [LARGE SCALE GENOMIC DNA]</scope>
    <source>
        <strain evidence="1 2">Az19</strain>
    </source>
</reference>
<accession>A0A5B0KW32</accession>
<name>A0A5B0KW32_9PROT</name>
<sequence>MMLTMKARRFGRAFVLSFRLSPGLRGAYTPAPGLFWAGP</sequence>